<dbReference type="CDD" id="cd03714">
    <property type="entry name" value="RT_DIRS1"/>
    <property type="match status" value="1"/>
</dbReference>
<evidence type="ECO:0000259" key="3">
    <source>
        <dbReference type="PROSITE" id="PS50878"/>
    </source>
</evidence>
<keyword evidence="5" id="KW-1185">Reference proteome</keyword>
<evidence type="ECO:0000256" key="2">
    <source>
        <dbReference type="ARBA" id="ARBA00012180"/>
    </source>
</evidence>
<feature type="domain" description="Reverse transcriptase" evidence="3">
    <location>
        <begin position="1"/>
        <end position="124"/>
    </location>
</feature>
<dbReference type="AlphaFoldDB" id="A0AAV7SED0"/>
<name>A0AAV7SED0_PLEWA</name>
<protein>
    <recommendedName>
        <fullName evidence="2">ribonuclease H</fullName>
        <ecNumber evidence="2">3.1.26.4</ecNumber>
    </recommendedName>
</protein>
<comment type="similarity">
    <text evidence="1">Belongs to the beta type-B retroviral polymerase family. HERV class-II K(HML-2) pol subfamily.</text>
</comment>
<accession>A0AAV7SED0</accession>
<comment type="caution">
    <text evidence="4">The sequence shown here is derived from an EMBL/GenBank/DDBJ whole genome shotgun (WGS) entry which is preliminary data.</text>
</comment>
<evidence type="ECO:0000313" key="4">
    <source>
        <dbReference type="EMBL" id="KAJ1162206.1"/>
    </source>
</evidence>
<evidence type="ECO:0000313" key="5">
    <source>
        <dbReference type="Proteomes" id="UP001066276"/>
    </source>
</evidence>
<dbReference type="GO" id="GO:0004523">
    <property type="term" value="F:RNA-DNA hybrid ribonuclease activity"/>
    <property type="evidence" value="ECO:0007669"/>
    <property type="project" value="UniProtKB-EC"/>
</dbReference>
<gene>
    <name evidence="4" type="ORF">NDU88_002679</name>
</gene>
<organism evidence="4 5">
    <name type="scientific">Pleurodeles waltl</name>
    <name type="common">Iberian ribbed newt</name>
    <dbReference type="NCBI Taxonomy" id="8319"/>
    <lineage>
        <taxon>Eukaryota</taxon>
        <taxon>Metazoa</taxon>
        <taxon>Chordata</taxon>
        <taxon>Craniata</taxon>
        <taxon>Vertebrata</taxon>
        <taxon>Euteleostomi</taxon>
        <taxon>Amphibia</taxon>
        <taxon>Batrachia</taxon>
        <taxon>Caudata</taxon>
        <taxon>Salamandroidea</taxon>
        <taxon>Salamandridae</taxon>
        <taxon>Pleurodelinae</taxon>
        <taxon>Pleurodeles</taxon>
    </lineage>
</organism>
<evidence type="ECO:0000256" key="1">
    <source>
        <dbReference type="ARBA" id="ARBA00010879"/>
    </source>
</evidence>
<dbReference type="EC" id="3.1.26.4" evidence="2"/>
<dbReference type="PANTHER" id="PTHR33050:SF7">
    <property type="entry name" value="RIBONUCLEASE H"/>
    <property type="match status" value="1"/>
</dbReference>
<dbReference type="PANTHER" id="PTHR33050">
    <property type="entry name" value="REVERSE TRANSCRIPTASE DOMAIN-CONTAINING PROTEIN"/>
    <property type="match status" value="1"/>
</dbReference>
<dbReference type="InterPro" id="IPR052055">
    <property type="entry name" value="Hepadnavirus_pol/RT"/>
</dbReference>
<sequence>MEGALNRVRSHQVTDPRMLYSPCADAGSTELVDQGDGAFCPGPWMIGLDLQDAYFHIPALPPYRRYLEFVVGHKHFQFTVLPFGLTSAPRVFTKVMVVVAAYLRRLGVPVFAYLEDWLLKVDTP</sequence>
<dbReference type="InterPro" id="IPR043502">
    <property type="entry name" value="DNA/RNA_pol_sf"/>
</dbReference>
<dbReference type="Proteomes" id="UP001066276">
    <property type="component" value="Chromosome 4_2"/>
</dbReference>
<dbReference type="InterPro" id="IPR043128">
    <property type="entry name" value="Rev_trsase/Diguanyl_cyclase"/>
</dbReference>
<proteinExistence type="inferred from homology"/>
<dbReference type="Gene3D" id="3.10.10.10">
    <property type="entry name" value="HIV Type 1 Reverse Transcriptase, subunit A, domain 1"/>
    <property type="match status" value="1"/>
</dbReference>
<dbReference type="Gene3D" id="3.30.70.270">
    <property type="match status" value="1"/>
</dbReference>
<dbReference type="SUPFAM" id="SSF56672">
    <property type="entry name" value="DNA/RNA polymerases"/>
    <property type="match status" value="1"/>
</dbReference>
<reference evidence="4" key="1">
    <citation type="journal article" date="2022" name="bioRxiv">
        <title>Sequencing and chromosome-scale assembly of the giantPleurodeles waltlgenome.</title>
        <authorList>
            <person name="Brown T."/>
            <person name="Elewa A."/>
            <person name="Iarovenko S."/>
            <person name="Subramanian E."/>
            <person name="Araus A.J."/>
            <person name="Petzold A."/>
            <person name="Susuki M."/>
            <person name="Suzuki K.-i.T."/>
            <person name="Hayashi T."/>
            <person name="Toyoda A."/>
            <person name="Oliveira C."/>
            <person name="Osipova E."/>
            <person name="Leigh N.D."/>
            <person name="Simon A."/>
            <person name="Yun M.H."/>
        </authorList>
    </citation>
    <scope>NUCLEOTIDE SEQUENCE</scope>
    <source>
        <strain evidence="4">20211129_DDA</strain>
        <tissue evidence="4">Liver</tissue>
    </source>
</reference>
<dbReference type="EMBL" id="JANPWB010000008">
    <property type="protein sequence ID" value="KAJ1162206.1"/>
    <property type="molecule type" value="Genomic_DNA"/>
</dbReference>
<dbReference type="Pfam" id="PF00078">
    <property type="entry name" value="RVT_1"/>
    <property type="match status" value="1"/>
</dbReference>
<dbReference type="InterPro" id="IPR000477">
    <property type="entry name" value="RT_dom"/>
</dbReference>
<dbReference type="PROSITE" id="PS50878">
    <property type="entry name" value="RT_POL"/>
    <property type="match status" value="1"/>
</dbReference>